<dbReference type="PANTHER" id="PTHR23241">
    <property type="entry name" value="LATE EMBRYOGENESIS ABUNDANT PLANTS LEA-RELATED"/>
    <property type="match status" value="1"/>
</dbReference>
<dbReference type="Proteomes" id="UP000000305">
    <property type="component" value="Unassembled WGS sequence"/>
</dbReference>
<feature type="region of interest" description="Disordered" evidence="5">
    <location>
        <begin position="1"/>
        <end position="30"/>
    </location>
</feature>
<dbReference type="eggNOG" id="KOG2886">
    <property type="taxonomic scope" value="Eukaryota"/>
</dbReference>
<feature type="transmembrane region" description="Helical" evidence="6">
    <location>
        <begin position="165"/>
        <end position="193"/>
    </location>
</feature>
<dbReference type="PANTHER" id="PTHR23241:SF102">
    <property type="entry name" value="LD23009P"/>
    <property type="match status" value="1"/>
</dbReference>
<keyword evidence="4 6" id="KW-0472">Membrane</keyword>
<dbReference type="InterPro" id="IPR053009">
    <property type="entry name" value="Xanthocillin_Biosynth-Assoc"/>
</dbReference>
<dbReference type="HOGENOM" id="CLU_821994_0_0_1"/>
<keyword evidence="2 6" id="KW-0812">Transmembrane</keyword>
<sequence length="338" mass="37069">MCQIVSGNRGGDVDDLPITSLPTRRLPRRPNFVIGSSKDIMLCPVMSKISFPPGSRPAASGADSFQPAPPSPPPVQFSTTSSEDEEHSCVICSQFIKEEAGAGKQEPQNAEVTLENVFKVLRRSTQPAHLLVMSAVIALAMLFYPRSKSSLVVIQPTADSTLWPLLYLSSFSILFGAQMWMTFVSGLVLLFILPRHTFACVQSALFPKYMILNGVTALAVLISFVQTKKVWSSQENYQVVGLIVNCLCPLIARIIVVPSLLERIKAKVILERAAGHGPEAGPRLTSTTDALLKQCPTYSRTCQRFRQLHAIVAVVNIVTLACNAFHLYYLASKISFHH</sequence>
<feature type="transmembrane region" description="Helical" evidence="6">
    <location>
        <begin position="308"/>
        <end position="331"/>
    </location>
</feature>
<comment type="subcellular location">
    <subcellularLocation>
        <location evidence="1">Membrane</location>
    </subcellularLocation>
</comment>
<name>E9GGZ1_DAPPU</name>
<evidence type="ECO:0000256" key="4">
    <source>
        <dbReference type="ARBA" id="ARBA00023136"/>
    </source>
</evidence>
<reference evidence="8 9" key="1">
    <citation type="journal article" date="2011" name="Science">
        <title>The ecoresponsive genome of Daphnia pulex.</title>
        <authorList>
            <person name="Colbourne J.K."/>
            <person name="Pfrender M.E."/>
            <person name="Gilbert D."/>
            <person name="Thomas W.K."/>
            <person name="Tucker A."/>
            <person name="Oakley T.H."/>
            <person name="Tokishita S."/>
            <person name="Aerts A."/>
            <person name="Arnold G.J."/>
            <person name="Basu M.K."/>
            <person name="Bauer D.J."/>
            <person name="Caceres C.E."/>
            <person name="Carmel L."/>
            <person name="Casola C."/>
            <person name="Choi J.H."/>
            <person name="Detter J.C."/>
            <person name="Dong Q."/>
            <person name="Dusheyko S."/>
            <person name="Eads B.D."/>
            <person name="Frohlich T."/>
            <person name="Geiler-Samerotte K.A."/>
            <person name="Gerlach D."/>
            <person name="Hatcher P."/>
            <person name="Jogdeo S."/>
            <person name="Krijgsveld J."/>
            <person name="Kriventseva E.V."/>
            <person name="Kultz D."/>
            <person name="Laforsch C."/>
            <person name="Lindquist E."/>
            <person name="Lopez J."/>
            <person name="Manak J.R."/>
            <person name="Muller J."/>
            <person name="Pangilinan J."/>
            <person name="Patwardhan R.P."/>
            <person name="Pitluck S."/>
            <person name="Pritham E.J."/>
            <person name="Rechtsteiner A."/>
            <person name="Rho M."/>
            <person name="Rogozin I.B."/>
            <person name="Sakarya O."/>
            <person name="Salamov A."/>
            <person name="Schaack S."/>
            <person name="Shapiro H."/>
            <person name="Shiga Y."/>
            <person name="Skalitzky C."/>
            <person name="Smith Z."/>
            <person name="Souvorov A."/>
            <person name="Sung W."/>
            <person name="Tang Z."/>
            <person name="Tsuchiya D."/>
            <person name="Tu H."/>
            <person name="Vos H."/>
            <person name="Wang M."/>
            <person name="Wolf Y.I."/>
            <person name="Yamagata H."/>
            <person name="Yamada T."/>
            <person name="Ye Y."/>
            <person name="Shaw J.R."/>
            <person name="Andrews J."/>
            <person name="Crease T.J."/>
            <person name="Tang H."/>
            <person name="Lucas S.M."/>
            <person name="Robertson H.M."/>
            <person name="Bork P."/>
            <person name="Koonin E.V."/>
            <person name="Zdobnov E.M."/>
            <person name="Grigoriev I.V."/>
            <person name="Lynch M."/>
            <person name="Boore J.L."/>
        </authorList>
    </citation>
    <scope>NUCLEOTIDE SEQUENCE [LARGE SCALE GENOMIC DNA]</scope>
</reference>
<protein>
    <recommendedName>
        <fullName evidence="7">TMEM205-like domain-containing protein</fullName>
    </recommendedName>
</protein>
<dbReference type="AlphaFoldDB" id="E9GGZ1"/>
<organism evidence="8 9">
    <name type="scientific">Daphnia pulex</name>
    <name type="common">Water flea</name>
    <dbReference type="NCBI Taxonomy" id="6669"/>
    <lineage>
        <taxon>Eukaryota</taxon>
        <taxon>Metazoa</taxon>
        <taxon>Ecdysozoa</taxon>
        <taxon>Arthropoda</taxon>
        <taxon>Crustacea</taxon>
        <taxon>Branchiopoda</taxon>
        <taxon>Diplostraca</taxon>
        <taxon>Cladocera</taxon>
        <taxon>Anomopoda</taxon>
        <taxon>Daphniidae</taxon>
        <taxon>Daphnia</taxon>
    </lineage>
</organism>
<dbReference type="Pfam" id="PF13664">
    <property type="entry name" value="DUF4149"/>
    <property type="match status" value="1"/>
</dbReference>
<dbReference type="KEGG" id="dpx:DAPPUDRAFT_317790"/>
<evidence type="ECO:0000256" key="2">
    <source>
        <dbReference type="ARBA" id="ARBA00022692"/>
    </source>
</evidence>
<feature type="transmembrane region" description="Helical" evidence="6">
    <location>
        <begin position="237"/>
        <end position="261"/>
    </location>
</feature>
<evidence type="ECO:0000259" key="7">
    <source>
        <dbReference type="Pfam" id="PF13664"/>
    </source>
</evidence>
<feature type="transmembrane region" description="Helical" evidence="6">
    <location>
        <begin position="128"/>
        <end position="145"/>
    </location>
</feature>
<dbReference type="OrthoDB" id="1641132at2759"/>
<evidence type="ECO:0000256" key="6">
    <source>
        <dbReference type="SAM" id="Phobius"/>
    </source>
</evidence>
<feature type="region of interest" description="Disordered" evidence="5">
    <location>
        <begin position="53"/>
        <end position="80"/>
    </location>
</feature>
<evidence type="ECO:0000313" key="8">
    <source>
        <dbReference type="EMBL" id="EFX81280.1"/>
    </source>
</evidence>
<dbReference type="EMBL" id="GL732544">
    <property type="protein sequence ID" value="EFX81280.1"/>
    <property type="molecule type" value="Genomic_DNA"/>
</dbReference>
<proteinExistence type="predicted"/>
<evidence type="ECO:0000256" key="5">
    <source>
        <dbReference type="SAM" id="MobiDB-lite"/>
    </source>
</evidence>
<keyword evidence="3 6" id="KW-1133">Transmembrane helix</keyword>
<gene>
    <name evidence="8" type="ORF">DAPPUDRAFT_317790</name>
</gene>
<feature type="transmembrane region" description="Helical" evidence="6">
    <location>
        <begin position="205"/>
        <end position="225"/>
    </location>
</feature>
<dbReference type="InParanoid" id="E9GGZ1"/>
<evidence type="ECO:0000256" key="3">
    <source>
        <dbReference type="ARBA" id="ARBA00022989"/>
    </source>
</evidence>
<evidence type="ECO:0000313" key="9">
    <source>
        <dbReference type="Proteomes" id="UP000000305"/>
    </source>
</evidence>
<dbReference type="PhylomeDB" id="E9GGZ1"/>
<dbReference type="GO" id="GO:0016020">
    <property type="term" value="C:membrane"/>
    <property type="evidence" value="ECO:0007669"/>
    <property type="project" value="UniProtKB-SubCell"/>
</dbReference>
<keyword evidence="9" id="KW-1185">Reference proteome</keyword>
<evidence type="ECO:0000256" key="1">
    <source>
        <dbReference type="ARBA" id="ARBA00004370"/>
    </source>
</evidence>
<accession>E9GGZ1</accession>
<feature type="domain" description="TMEM205-like" evidence="7">
    <location>
        <begin position="170"/>
        <end position="260"/>
    </location>
</feature>
<dbReference type="InterPro" id="IPR025423">
    <property type="entry name" value="TMEM205-like"/>
</dbReference>
<dbReference type="OMA" id="MLTMACT"/>